<feature type="domain" description="F-box" evidence="1">
    <location>
        <begin position="20"/>
        <end position="50"/>
    </location>
</feature>
<comment type="caution">
    <text evidence="2">The sequence shown here is derived from an EMBL/GenBank/DDBJ whole genome shotgun (WGS) entry which is preliminary data.</text>
</comment>
<protein>
    <recommendedName>
        <fullName evidence="1">F-box domain-containing protein</fullName>
    </recommendedName>
</protein>
<accession>A0A8J2PBG1</accession>
<evidence type="ECO:0000313" key="2">
    <source>
        <dbReference type="EMBL" id="CAG7815473.1"/>
    </source>
</evidence>
<keyword evidence="3" id="KW-1185">Reference proteome</keyword>
<sequence>MASFPASVGTEVTSTLSIDLILTEILSNLCQKELLVCSLVSKKWNLFARKILRDQKICLAEIHAECPCKNLKDLDGLLQTVGNNPFNGLSITLQKTRGCDIVGHECIGSSGVSDLYSTLLEKLTVKHLKINWLGPSNCPAAKLIENIFQERRSILKGLAIQALPYVEEINAFFKIEEKSKNNWLPKLEMLEIPYGINETLLYTLLDGAPQLKEILGAINPREVELLMGKNKAHLIKEFEFQLVPGDIPVCLNFASLQPKLHKLMTSLEGYLPSGSMSSFCEVLKKLLESSNKLQILKVDLLSLIWIASVGISETRNISQLQIAYDDTIDTNLNCFSLGKVNLIPLFPKIKSVIITFKRLGLDDTREFLPQEFQQIQDVFVCPNVKSVAIEGSDFMPPNFRASVTRCFPSASILFDPLE</sequence>
<evidence type="ECO:0000259" key="1">
    <source>
        <dbReference type="Pfam" id="PF00646"/>
    </source>
</evidence>
<gene>
    <name evidence="2" type="ORF">AFUS01_LOCUS26151</name>
</gene>
<proteinExistence type="predicted"/>
<dbReference type="InterPro" id="IPR001810">
    <property type="entry name" value="F-box_dom"/>
</dbReference>
<dbReference type="Proteomes" id="UP000708208">
    <property type="component" value="Unassembled WGS sequence"/>
</dbReference>
<dbReference type="EMBL" id="CAJVCH010345078">
    <property type="protein sequence ID" value="CAG7815473.1"/>
    <property type="molecule type" value="Genomic_DNA"/>
</dbReference>
<organism evidence="2 3">
    <name type="scientific">Allacma fusca</name>
    <dbReference type="NCBI Taxonomy" id="39272"/>
    <lineage>
        <taxon>Eukaryota</taxon>
        <taxon>Metazoa</taxon>
        <taxon>Ecdysozoa</taxon>
        <taxon>Arthropoda</taxon>
        <taxon>Hexapoda</taxon>
        <taxon>Collembola</taxon>
        <taxon>Symphypleona</taxon>
        <taxon>Sminthuridae</taxon>
        <taxon>Allacma</taxon>
    </lineage>
</organism>
<name>A0A8J2PBG1_9HEXA</name>
<reference evidence="2" key="1">
    <citation type="submission" date="2021-06" db="EMBL/GenBank/DDBJ databases">
        <authorList>
            <person name="Hodson N. C."/>
            <person name="Mongue J. A."/>
            <person name="Jaron S. K."/>
        </authorList>
    </citation>
    <scope>NUCLEOTIDE SEQUENCE</scope>
</reference>
<evidence type="ECO:0000313" key="3">
    <source>
        <dbReference type="Proteomes" id="UP000708208"/>
    </source>
</evidence>
<dbReference type="AlphaFoldDB" id="A0A8J2PBG1"/>
<dbReference type="Pfam" id="PF00646">
    <property type="entry name" value="F-box"/>
    <property type="match status" value="1"/>
</dbReference>